<dbReference type="EMBL" id="JACAZI010000013">
    <property type="protein sequence ID" value="KAF7345641.1"/>
    <property type="molecule type" value="Genomic_DNA"/>
</dbReference>
<proteinExistence type="predicted"/>
<evidence type="ECO:0000313" key="4">
    <source>
        <dbReference type="Proteomes" id="UP000620124"/>
    </source>
</evidence>
<evidence type="ECO:0000256" key="1">
    <source>
        <dbReference type="SAM" id="MobiDB-lite"/>
    </source>
</evidence>
<feature type="chain" id="PRO_5034362760" description="Small secreted protein" evidence="2">
    <location>
        <begin position="20"/>
        <end position="202"/>
    </location>
</feature>
<dbReference type="Proteomes" id="UP000620124">
    <property type="component" value="Unassembled WGS sequence"/>
</dbReference>
<evidence type="ECO:0008006" key="5">
    <source>
        <dbReference type="Google" id="ProtNLM"/>
    </source>
</evidence>
<organism evidence="3 4">
    <name type="scientific">Mycena venus</name>
    <dbReference type="NCBI Taxonomy" id="2733690"/>
    <lineage>
        <taxon>Eukaryota</taxon>
        <taxon>Fungi</taxon>
        <taxon>Dikarya</taxon>
        <taxon>Basidiomycota</taxon>
        <taxon>Agaricomycotina</taxon>
        <taxon>Agaricomycetes</taxon>
        <taxon>Agaricomycetidae</taxon>
        <taxon>Agaricales</taxon>
        <taxon>Marasmiineae</taxon>
        <taxon>Mycenaceae</taxon>
        <taxon>Mycena</taxon>
    </lineage>
</organism>
<name>A0A8H7CRM3_9AGAR</name>
<feature type="signal peptide" evidence="2">
    <location>
        <begin position="1"/>
        <end position="19"/>
    </location>
</feature>
<evidence type="ECO:0000313" key="3">
    <source>
        <dbReference type="EMBL" id="KAF7345641.1"/>
    </source>
</evidence>
<feature type="compositionally biased region" description="Low complexity" evidence="1">
    <location>
        <begin position="187"/>
        <end position="196"/>
    </location>
</feature>
<feature type="region of interest" description="Disordered" evidence="1">
    <location>
        <begin position="171"/>
        <end position="202"/>
    </location>
</feature>
<evidence type="ECO:0000256" key="2">
    <source>
        <dbReference type="SAM" id="SignalP"/>
    </source>
</evidence>
<accession>A0A8H7CRM3</accession>
<protein>
    <recommendedName>
        <fullName evidence="5">Small secreted protein</fullName>
    </recommendedName>
</protein>
<reference evidence="3" key="1">
    <citation type="submission" date="2020-05" db="EMBL/GenBank/DDBJ databases">
        <title>Mycena genomes resolve the evolution of fungal bioluminescence.</title>
        <authorList>
            <person name="Tsai I.J."/>
        </authorList>
    </citation>
    <scope>NUCLEOTIDE SEQUENCE</scope>
    <source>
        <strain evidence="3">CCC161011</strain>
    </source>
</reference>
<keyword evidence="4" id="KW-1185">Reference proteome</keyword>
<gene>
    <name evidence="3" type="ORF">MVEN_01583500</name>
</gene>
<comment type="caution">
    <text evidence="3">The sequence shown here is derived from an EMBL/GenBank/DDBJ whole genome shotgun (WGS) entry which is preliminary data.</text>
</comment>
<dbReference type="AlphaFoldDB" id="A0A8H7CRM3"/>
<sequence length="202" mass="20203">MFNRVTLLFFVFVASSVLAAPLPGLDNLDAQTFSDCVTGGGSVSDCFSQASAPPCNNDQLTTDLTVMTQVVQGIQAAAGAKELLPAFNDGQSITTISKAVDAANTANTAGDFATVVTQLKKAQDEVAVFENIQDQLVSLADTDLALLLNDGIDNGKICATASTNAVGPAGAAGTAVTGAKAGKAKSSKPSSAASKATGNATA</sequence>
<keyword evidence="2" id="KW-0732">Signal</keyword>
<feature type="compositionally biased region" description="Low complexity" evidence="1">
    <location>
        <begin position="171"/>
        <end position="181"/>
    </location>
</feature>